<dbReference type="EMBL" id="MNYI01000035">
    <property type="protein sequence ID" value="OIP42859.1"/>
    <property type="molecule type" value="Genomic_DNA"/>
</dbReference>
<dbReference type="InterPro" id="IPR013785">
    <property type="entry name" value="Aldolase_TIM"/>
</dbReference>
<feature type="region of interest" description="Disordered" evidence="7">
    <location>
        <begin position="238"/>
        <end position="257"/>
    </location>
</feature>
<evidence type="ECO:0000256" key="2">
    <source>
        <dbReference type="ARBA" id="ARBA00022485"/>
    </source>
</evidence>
<reference evidence="9 10" key="1">
    <citation type="journal article" date="2016" name="Environ. Microbiol.">
        <title>Genomic resolution of a cold subsurface aquifer community provides metabolic insights for novel microbes adapted to high CO concentrations.</title>
        <authorList>
            <person name="Probst A.J."/>
            <person name="Castelle C.J."/>
            <person name="Singh A."/>
            <person name="Brown C.T."/>
            <person name="Anantharaman K."/>
            <person name="Sharon I."/>
            <person name="Hug L.A."/>
            <person name="Burstein D."/>
            <person name="Emerson J.B."/>
            <person name="Thomas B.C."/>
            <person name="Banfield J.F."/>
        </authorList>
    </citation>
    <scope>NUCLEOTIDE SEQUENCE [LARGE SCALE GENOMIC DNA]</scope>
    <source>
        <strain evidence="9">CG2_30_40_21</strain>
    </source>
</reference>
<dbReference type="GO" id="GO:0003824">
    <property type="term" value="F:catalytic activity"/>
    <property type="evidence" value="ECO:0007669"/>
    <property type="project" value="InterPro"/>
</dbReference>
<dbReference type="STRING" id="1817895.AUJ95_01275"/>
<dbReference type="InterPro" id="IPR007197">
    <property type="entry name" value="rSAM"/>
</dbReference>
<evidence type="ECO:0000256" key="4">
    <source>
        <dbReference type="ARBA" id="ARBA00022723"/>
    </source>
</evidence>
<keyword evidence="5" id="KW-0408">Iron</keyword>
<dbReference type="PANTHER" id="PTHR43787:SF11">
    <property type="entry name" value="UPF0026 PROTEIN SLR1464"/>
    <property type="match status" value="1"/>
</dbReference>
<dbReference type="GO" id="GO:0051539">
    <property type="term" value="F:4 iron, 4 sulfur cluster binding"/>
    <property type="evidence" value="ECO:0007669"/>
    <property type="project" value="UniProtKB-KW"/>
</dbReference>
<feature type="domain" description="Radical SAM core" evidence="8">
    <location>
        <begin position="13"/>
        <end position="234"/>
    </location>
</feature>
<organism evidence="9 10">
    <name type="scientific">Candidatus Desantisbacteria bacterium CG2_30_40_21</name>
    <dbReference type="NCBI Taxonomy" id="1817895"/>
    <lineage>
        <taxon>Bacteria</taxon>
        <taxon>Candidatus Desantisiibacteriota</taxon>
    </lineage>
</organism>
<comment type="cofactor">
    <cofactor evidence="1">
        <name>[4Fe-4S] cluster</name>
        <dbReference type="ChEBI" id="CHEBI:49883"/>
    </cofactor>
</comment>
<evidence type="ECO:0000256" key="3">
    <source>
        <dbReference type="ARBA" id="ARBA00022691"/>
    </source>
</evidence>
<evidence type="ECO:0000313" key="10">
    <source>
        <dbReference type="Proteomes" id="UP000183085"/>
    </source>
</evidence>
<evidence type="ECO:0000256" key="6">
    <source>
        <dbReference type="ARBA" id="ARBA00023014"/>
    </source>
</evidence>
<evidence type="ECO:0000256" key="5">
    <source>
        <dbReference type="ARBA" id="ARBA00023004"/>
    </source>
</evidence>
<dbReference type="AlphaFoldDB" id="A0A1J5E5K2"/>
<dbReference type="Gene3D" id="3.20.20.70">
    <property type="entry name" value="Aldolase class I"/>
    <property type="match status" value="1"/>
</dbReference>
<keyword evidence="3" id="KW-0949">S-adenosyl-L-methionine</keyword>
<gene>
    <name evidence="9" type="ORF">AUJ95_01275</name>
</gene>
<dbReference type="SUPFAM" id="SSF102114">
    <property type="entry name" value="Radical SAM enzymes"/>
    <property type="match status" value="1"/>
</dbReference>
<dbReference type="SFLD" id="SFLDG01083">
    <property type="entry name" value="Uncharacterised_Radical_SAM_Su"/>
    <property type="match status" value="1"/>
</dbReference>
<dbReference type="InterPro" id="IPR006638">
    <property type="entry name" value="Elp3/MiaA/NifB-like_rSAM"/>
</dbReference>
<evidence type="ECO:0000313" key="9">
    <source>
        <dbReference type="EMBL" id="OIP42859.1"/>
    </source>
</evidence>
<proteinExistence type="predicted"/>
<dbReference type="PANTHER" id="PTHR43787">
    <property type="entry name" value="FEMO COFACTOR BIOSYNTHESIS PROTEIN NIFB-RELATED"/>
    <property type="match status" value="1"/>
</dbReference>
<comment type="caution">
    <text evidence="9">The sequence shown here is derived from an EMBL/GenBank/DDBJ whole genome shotgun (WGS) entry which is preliminary data.</text>
</comment>
<dbReference type="Pfam" id="PF04055">
    <property type="entry name" value="Radical_SAM"/>
    <property type="match status" value="1"/>
</dbReference>
<sequence>MKYIYGPVSSWRLGVSLGIDLLSQDKKICTFDCTYCQIGRTPAVSTDRRVFVPVQEIVRELRELPELKIDYITIAGRGEPCLAENLGEMIVAAKTIMARPVAVLTNATLLDRDVVMQELALADVVVAKLDVWSQESFDLINNPAAGISFDGIYQGIKRFRQKYQGRLALQMMFVPENKEAAEKMAELAFEINPDEVQINTPLRACEVTPLSREEICKIQECFQGIPTISAYDTEHHHDEPISVEDTAKRRGEVFSSS</sequence>
<dbReference type="SFLD" id="SFLDS00029">
    <property type="entry name" value="Radical_SAM"/>
    <property type="match status" value="1"/>
</dbReference>
<protein>
    <recommendedName>
        <fullName evidence="8">Radical SAM core domain-containing protein</fullName>
    </recommendedName>
</protein>
<keyword evidence="4" id="KW-0479">Metal-binding</keyword>
<keyword evidence="6" id="KW-0411">Iron-sulfur</keyword>
<evidence type="ECO:0000256" key="7">
    <source>
        <dbReference type="SAM" id="MobiDB-lite"/>
    </source>
</evidence>
<dbReference type="Proteomes" id="UP000183085">
    <property type="component" value="Unassembled WGS sequence"/>
</dbReference>
<dbReference type="InterPro" id="IPR040084">
    <property type="entry name" value="GTPase_Obg"/>
</dbReference>
<name>A0A1J5E5K2_9BACT</name>
<evidence type="ECO:0000259" key="8">
    <source>
        <dbReference type="PROSITE" id="PS51918"/>
    </source>
</evidence>
<dbReference type="GO" id="GO:0046872">
    <property type="term" value="F:metal ion binding"/>
    <property type="evidence" value="ECO:0007669"/>
    <property type="project" value="UniProtKB-KW"/>
</dbReference>
<dbReference type="CDD" id="cd01335">
    <property type="entry name" value="Radical_SAM"/>
    <property type="match status" value="1"/>
</dbReference>
<dbReference type="PROSITE" id="PS51918">
    <property type="entry name" value="RADICAL_SAM"/>
    <property type="match status" value="1"/>
</dbReference>
<accession>A0A1J5E5K2</accession>
<keyword evidence="2" id="KW-0004">4Fe-4S</keyword>
<dbReference type="InterPro" id="IPR058240">
    <property type="entry name" value="rSAM_sf"/>
</dbReference>
<evidence type="ECO:0000256" key="1">
    <source>
        <dbReference type="ARBA" id="ARBA00001966"/>
    </source>
</evidence>
<dbReference type="SMART" id="SM00729">
    <property type="entry name" value="Elp3"/>
    <property type="match status" value="1"/>
</dbReference>